<evidence type="ECO:0000256" key="4">
    <source>
        <dbReference type="ARBA" id="ARBA00022679"/>
    </source>
</evidence>
<comment type="caution">
    <text evidence="10">The sequence shown here is derived from an EMBL/GenBank/DDBJ whole genome shotgun (WGS) entry which is preliminary data.</text>
</comment>
<gene>
    <name evidence="10" type="ORF">MC378_05875</name>
</gene>
<evidence type="ECO:0000256" key="6">
    <source>
        <dbReference type="ARBA" id="ARBA00022777"/>
    </source>
</evidence>
<dbReference type="SMART" id="SM00028">
    <property type="entry name" value="TPR"/>
    <property type="match status" value="5"/>
</dbReference>
<dbReference type="EC" id="2.7.13.3" evidence="2"/>
<feature type="transmembrane region" description="Helical" evidence="8">
    <location>
        <begin position="407"/>
        <end position="427"/>
    </location>
</feature>
<sequence length="652" mass="74590">MKLTSLFIFFFCIPSFIFSQENTNKLHSKIDSIIQNLAHLESHEARVHNLVESARKYGYVSDTKRLFDKAIEIAKQTEEKRLLIQSYYSLGNYYYFNSKLDSALLYNEKAYEKLQNDDFPFLKAKVLNYKGSIYAKQGNIIAGISMMLKSKDVLQKIDTTSFTEEKKYSYKGQDLVLNNSLANFYNQMDDYEDALFYYDEAYKTALSMGASVNAGVILSNKGDLLLNFNKIPEAIKALELGKKLKIEGKGHPRSMASSDLNLAKAYLKNEDYKKSALFLKKAHDYYTANHLENMLAFTYDLRGALFLKQEKYTEAIQDGEKAQELAQKYEYLETYMNACECLYLANKKLHLYDAALLNHEKYLEAKDSIFNKKNIKKQTQLEMQFAFDKKQEVQNIEAKKKEKQRNLYLILAIIGLILASLLAFLYYKNRKKNQLLAQQKVLLESTVNDKNILLKEIHHRVKNNLQTISSLLSLQQRQISDKKASQAMQEGRDRVKAMALIHQNLYQDTDLIGVQIDGYVNKLAKSLVKNYETENKPITLNLNVVPIKLDVDTIIPLGLVINELISNALKYAFTTQSSGTINIQLTYKNNTLTLSVSDNGKGLPDSFDINKISSLGFRLIKAFSDKLKAEMQINSTNQGAKIVLIIPNIVLN</sequence>
<dbReference type="InterPro" id="IPR019734">
    <property type="entry name" value="TPR_rpt"/>
</dbReference>
<dbReference type="RefSeq" id="WP_242177817.1">
    <property type="nucleotide sequence ID" value="NZ_JAKQYM010000003.1"/>
</dbReference>
<keyword evidence="8" id="KW-1133">Transmembrane helix</keyword>
<evidence type="ECO:0000256" key="2">
    <source>
        <dbReference type="ARBA" id="ARBA00012438"/>
    </source>
</evidence>
<dbReference type="SUPFAM" id="SSF55874">
    <property type="entry name" value="ATPase domain of HSP90 chaperone/DNA topoisomerase II/histidine kinase"/>
    <property type="match status" value="1"/>
</dbReference>
<evidence type="ECO:0000256" key="1">
    <source>
        <dbReference type="ARBA" id="ARBA00000085"/>
    </source>
</evidence>
<evidence type="ECO:0000259" key="9">
    <source>
        <dbReference type="PROSITE" id="PS50109"/>
    </source>
</evidence>
<dbReference type="Gene3D" id="1.25.40.10">
    <property type="entry name" value="Tetratricopeptide repeat domain"/>
    <property type="match status" value="2"/>
</dbReference>
<dbReference type="Pfam" id="PF02518">
    <property type="entry name" value="HATPase_c"/>
    <property type="match status" value="1"/>
</dbReference>
<keyword evidence="8" id="KW-0812">Transmembrane</keyword>
<dbReference type="Gene3D" id="3.30.450.20">
    <property type="entry name" value="PAS domain"/>
    <property type="match status" value="1"/>
</dbReference>
<dbReference type="SUPFAM" id="SSF48452">
    <property type="entry name" value="TPR-like"/>
    <property type="match status" value="2"/>
</dbReference>
<dbReference type="EMBL" id="JAKQYM010000003">
    <property type="protein sequence ID" value="MCI2228688.1"/>
    <property type="molecule type" value="Genomic_DNA"/>
</dbReference>
<dbReference type="PROSITE" id="PS50109">
    <property type="entry name" value="HIS_KIN"/>
    <property type="match status" value="1"/>
</dbReference>
<keyword evidence="6" id="KW-0418">Kinase</keyword>
<dbReference type="InterPro" id="IPR011990">
    <property type="entry name" value="TPR-like_helical_dom_sf"/>
</dbReference>
<dbReference type="Gene3D" id="3.30.565.10">
    <property type="entry name" value="Histidine kinase-like ATPase, C-terminal domain"/>
    <property type="match status" value="1"/>
</dbReference>
<dbReference type="Proteomes" id="UP001139369">
    <property type="component" value="Unassembled WGS sequence"/>
</dbReference>
<dbReference type="PANTHER" id="PTHR41523:SF8">
    <property type="entry name" value="ETHYLENE RESPONSE SENSOR PROTEIN"/>
    <property type="match status" value="1"/>
</dbReference>
<dbReference type="InterPro" id="IPR036890">
    <property type="entry name" value="HATPase_C_sf"/>
</dbReference>
<accession>A0A9X2AJR9</accession>
<dbReference type="GO" id="GO:0004673">
    <property type="term" value="F:protein histidine kinase activity"/>
    <property type="evidence" value="ECO:0007669"/>
    <property type="project" value="UniProtKB-EC"/>
</dbReference>
<dbReference type="AlphaFoldDB" id="A0A9X2AJR9"/>
<keyword evidence="11" id="KW-1185">Reference proteome</keyword>
<keyword evidence="5" id="KW-0547">Nucleotide-binding</keyword>
<dbReference type="GO" id="GO:0005524">
    <property type="term" value="F:ATP binding"/>
    <property type="evidence" value="ECO:0007669"/>
    <property type="project" value="UniProtKB-KW"/>
</dbReference>
<keyword evidence="3" id="KW-0597">Phosphoprotein</keyword>
<comment type="catalytic activity">
    <reaction evidence="1">
        <text>ATP + protein L-histidine = ADP + protein N-phospho-L-histidine.</text>
        <dbReference type="EC" id="2.7.13.3"/>
    </reaction>
</comment>
<protein>
    <recommendedName>
        <fullName evidence="2">histidine kinase</fullName>
        <ecNumber evidence="2">2.7.13.3</ecNumber>
    </recommendedName>
</protein>
<reference evidence="10" key="1">
    <citation type="submission" date="2022-02" db="EMBL/GenBank/DDBJ databases">
        <title>Polaribacter sp. MSW13, isolated from seawater.</title>
        <authorList>
            <person name="Kristyanto S."/>
            <person name="Jung J."/>
            <person name="Jeon C.O."/>
        </authorList>
    </citation>
    <scope>NUCLEOTIDE SEQUENCE</scope>
    <source>
        <strain evidence="10">MSW13</strain>
    </source>
</reference>
<keyword evidence="4" id="KW-0808">Transferase</keyword>
<organism evidence="10 11">
    <name type="scientific">Polaribacter marinus</name>
    <dbReference type="NCBI Taxonomy" id="2916838"/>
    <lineage>
        <taxon>Bacteria</taxon>
        <taxon>Pseudomonadati</taxon>
        <taxon>Bacteroidota</taxon>
        <taxon>Flavobacteriia</taxon>
        <taxon>Flavobacteriales</taxon>
        <taxon>Flavobacteriaceae</taxon>
    </lineage>
</organism>
<evidence type="ECO:0000313" key="11">
    <source>
        <dbReference type="Proteomes" id="UP001139369"/>
    </source>
</evidence>
<evidence type="ECO:0000256" key="7">
    <source>
        <dbReference type="ARBA" id="ARBA00022840"/>
    </source>
</evidence>
<proteinExistence type="predicted"/>
<evidence type="ECO:0000256" key="3">
    <source>
        <dbReference type="ARBA" id="ARBA00022553"/>
    </source>
</evidence>
<keyword evidence="8" id="KW-0472">Membrane</keyword>
<dbReference type="PANTHER" id="PTHR41523">
    <property type="entry name" value="TWO-COMPONENT SYSTEM SENSOR PROTEIN"/>
    <property type="match status" value="1"/>
</dbReference>
<keyword evidence="7 10" id="KW-0067">ATP-binding</keyword>
<dbReference type="Pfam" id="PF07568">
    <property type="entry name" value="HisKA_2"/>
    <property type="match status" value="1"/>
</dbReference>
<name>A0A9X2AJR9_9FLAO</name>
<feature type="domain" description="Histidine kinase" evidence="9">
    <location>
        <begin position="456"/>
        <end position="650"/>
    </location>
</feature>
<evidence type="ECO:0000256" key="8">
    <source>
        <dbReference type="SAM" id="Phobius"/>
    </source>
</evidence>
<dbReference type="SMART" id="SM00387">
    <property type="entry name" value="HATPase_c"/>
    <property type="match status" value="1"/>
</dbReference>
<dbReference type="InterPro" id="IPR011495">
    <property type="entry name" value="Sig_transdc_His_kin_sub2_dim/P"/>
</dbReference>
<evidence type="ECO:0000256" key="5">
    <source>
        <dbReference type="ARBA" id="ARBA00022741"/>
    </source>
</evidence>
<dbReference type="InterPro" id="IPR003594">
    <property type="entry name" value="HATPase_dom"/>
</dbReference>
<evidence type="ECO:0000313" key="10">
    <source>
        <dbReference type="EMBL" id="MCI2228688.1"/>
    </source>
</evidence>
<dbReference type="InterPro" id="IPR005467">
    <property type="entry name" value="His_kinase_dom"/>
</dbReference>